<keyword evidence="3" id="KW-1185">Reference proteome</keyword>
<name>A0A0J7XZW0_9SPHN</name>
<gene>
    <name evidence="2" type="ORF">V473_00210</name>
</gene>
<dbReference type="InterPro" id="IPR011008">
    <property type="entry name" value="Dimeric_a/b-barrel"/>
</dbReference>
<dbReference type="EMBL" id="JACT01000001">
    <property type="protein sequence ID" value="KMS56733.1"/>
    <property type="molecule type" value="Genomic_DNA"/>
</dbReference>
<dbReference type="Gene3D" id="3.30.70.100">
    <property type="match status" value="1"/>
</dbReference>
<organism evidence="2 3">
    <name type="scientific">Sphingobium cupriresistens LL01</name>
    <dbReference type="NCBI Taxonomy" id="1420583"/>
    <lineage>
        <taxon>Bacteria</taxon>
        <taxon>Pseudomonadati</taxon>
        <taxon>Pseudomonadota</taxon>
        <taxon>Alphaproteobacteria</taxon>
        <taxon>Sphingomonadales</taxon>
        <taxon>Sphingomonadaceae</taxon>
        <taxon>Sphingobium</taxon>
    </lineage>
</organism>
<protein>
    <recommendedName>
        <fullName evidence="1">DUF1330 domain-containing protein</fullName>
    </recommendedName>
</protein>
<dbReference type="InterPro" id="IPR010753">
    <property type="entry name" value="DUF1330"/>
</dbReference>
<dbReference type="Proteomes" id="UP000052232">
    <property type="component" value="Unassembled WGS sequence"/>
</dbReference>
<dbReference type="STRING" id="1420583.V473_00210"/>
<dbReference type="AlphaFoldDB" id="A0A0J7XZW0"/>
<dbReference type="RefSeq" id="WP_066599039.1">
    <property type="nucleotide sequence ID" value="NZ_KQ130434.1"/>
</dbReference>
<dbReference type="SUPFAM" id="SSF54909">
    <property type="entry name" value="Dimeric alpha+beta barrel"/>
    <property type="match status" value="1"/>
</dbReference>
<evidence type="ECO:0000259" key="1">
    <source>
        <dbReference type="Pfam" id="PF07045"/>
    </source>
</evidence>
<dbReference type="PATRIC" id="fig|1420583.3.peg.33"/>
<evidence type="ECO:0000313" key="2">
    <source>
        <dbReference type="EMBL" id="KMS56733.1"/>
    </source>
</evidence>
<accession>A0A0J7XZW0</accession>
<feature type="domain" description="DUF1330" evidence="1">
    <location>
        <begin position="2"/>
        <end position="95"/>
    </location>
</feature>
<evidence type="ECO:0000313" key="3">
    <source>
        <dbReference type="Proteomes" id="UP000052232"/>
    </source>
</evidence>
<proteinExistence type="predicted"/>
<dbReference type="Pfam" id="PF07045">
    <property type="entry name" value="DUF1330"/>
    <property type="match status" value="1"/>
</dbReference>
<comment type="caution">
    <text evidence="2">The sequence shown here is derived from an EMBL/GenBank/DDBJ whole genome shotgun (WGS) entry which is preliminary data.</text>
</comment>
<sequence>MTAYFVAVRNSISDAETFATYGDLAGKSMAGHAITPLAVYGKTRATDGPATESAVIIAFPTFEEAEAWYDSPAYQEALTHRLASGDYQTFIIQGVD</sequence>
<reference evidence="2 3" key="1">
    <citation type="journal article" date="2015" name="G3 (Bethesda)">
        <title>Insights into Ongoing Evolution of the Hexachlorocyclohexane Catabolic Pathway from Comparative Genomics of Ten Sphingomonadaceae Strains.</title>
        <authorList>
            <person name="Pearce S.L."/>
            <person name="Oakeshott J.G."/>
            <person name="Pandey G."/>
        </authorList>
    </citation>
    <scope>NUCLEOTIDE SEQUENCE [LARGE SCALE GENOMIC DNA]</scope>
    <source>
        <strain evidence="2 3">LL01</strain>
    </source>
</reference>